<dbReference type="AlphaFoldDB" id="A0A6L6VD82"/>
<sequence>MIVGDCRVFAIESDITDAVENPSQLALGFFVIHVGGRIFGVRQPDASLLGCSFNQVEDRLQRRGTHLFDMLADIKAADVAVAYLDALYRDSPRTDYFGLSQHQFVNTLHSSGSIWAPDGDEAFDDASHILQFDVGSRVRIIAFSNTESPDDLSGTVREEWMDADLFYAIVSGWKTLFTAERSARLKAKSRSRP</sequence>
<protein>
    <submittedName>
        <fullName evidence="1">Uncharacterized protein</fullName>
    </submittedName>
</protein>
<organism evidence="1 2">
    <name type="scientific">Agrobacterium vitis</name>
    <name type="common">Rhizobium vitis</name>
    <dbReference type="NCBI Taxonomy" id="373"/>
    <lineage>
        <taxon>Bacteria</taxon>
        <taxon>Pseudomonadati</taxon>
        <taxon>Pseudomonadota</taxon>
        <taxon>Alphaproteobacteria</taxon>
        <taxon>Hyphomicrobiales</taxon>
        <taxon>Rhizobiaceae</taxon>
        <taxon>Rhizobium/Agrobacterium group</taxon>
        <taxon>Agrobacterium</taxon>
    </lineage>
</organism>
<dbReference type="EMBL" id="WPHR01000005">
    <property type="protein sequence ID" value="MUZ72845.1"/>
    <property type="molecule type" value="Genomic_DNA"/>
</dbReference>
<accession>A0A6L6VD82</accession>
<evidence type="ECO:0000313" key="1">
    <source>
        <dbReference type="EMBL" id="MUZ72845.1"/>
    </source>
</evidence>
<gene>
    <name evidence="1" type="ORF">GOZ90_09135</name>
</gene>
<dbReference type="Pfam" id="PF15593">
    <property type="entry name" value="Imm42"/>
    <property type="match status" value="1"/>
</dbReference>
<proteinExistence type="predicted"/>
<name>A0A6L6VD82_AGRVI</name>
<dbReference type="Proteomes" id="UP000477951">
    <property type="component" value="Unassembled WGS sequence"/>
</dbReference>
<dbReference type="InterPro" id="IPR028958">
    <property type="entry name" value="Imm42"/>
</dbReference>
<reference evidence="1 2" key="1">
    <citation type="submission" date="2019-12" db="EMBL/GenBank/DDBJ databases">
        <title>Whole-genome sequencing of Allorhizobium vitis.</title>
        <authorList>
            <person name="Gan H.M."/>
            <person name="Szegedi E."/>
            <person name="Burr T."/>
            <person name="Savka M.A."/>
        </authorList>
    </citation>
    <scope>NUCLEOTIDE SEQUENCE [LARGE SCALE GENOMIC DNA]</scope>
    <source>
        <strain evidence="1 2">CG516</strain>
    </source>
</reference>
<evidence type="ECO:0000313" key="2">
    <source>
        <dbReference type="Proteomes" id="UP000477951"/>
    </source>
</evidence>
<comment type="caution">
    <text evidence="1">The sequence shown here is derived from an EMBL/GenBank/DDBJ whole genome shotgun (WGS) entry which is preliminary data.</text>
</comment>
<dbReference type="RefSeq" id="WP_156614467.1">
    <property type="nucleotide sequence ID" value="NZ_WPHR01000005.1"/>
</dbReference>